<comment type="similarity">
    <text evidence="1">Belongs to the leucine-binding protein family.</text>
</comment>
<dbReference type="AlphaFoldDB" id="K8PP40"/>
<dbReference type="InterPro" id="IPR028081">
    <property type="entry name" value="Leu-bd"/>
</dbReference>
<reference evidence="6 7" key="1">
    <citation type="submission" date="2012-04" db="EMBL/GenBank/DDBJ databases">
        <title>The Genome Sequence of Afipia clevelandensis ATCC 49720.</title>
        <authorList>
            <consortium name="The Broad Institute Genome Sequencing Platform"/>
            <person name="Earl A."/>
            <person name="Ward D."/>
            <person name="Feldgarden M."/>
            <person name="Gevers D."/>
            <person name="Huys G."/>
            <person name="Walker B."/>
            <person name="Young S.K."/>
            <person name="Zeng Q."/>
            <person name="Gargeya S."/>
            <person name="Fitzgerald M."/>
            <person name="Haas B."/>
            <person name="Abouelleil A."/>
            <person name="Alvarado L."/>
            <person name="Arachchi H.M."/>
            <person name="Berlin A."/>
            <person name="Chapman S.B."/>
            <person name="Goldberg J."/>
            <person name="Griggs A."/>
            <person name="Gujja S."/>
            <person name="Hansen M."/>
            <person name="Howarth C."/>
            <person name="Imamovic A."/>
            <person name="Larimer J."/>
            <person name="McCowen C."/>
            <person name="Montmayeur A."/>
            <person name="Murphy C."/>
            <person name="Neiman D."/>
            <person name="Pearson M."/>
            <person name="Priest M."/>
            <person name="Roberts A."/>
            <person name="Saif S."/>
            <person name="Shea T."/>
            <person name="Sisk P."/>
            <person name="Sykes S."/>
            <person name="Wortman J."/>
            <person name="Nusbaum C."/>
            <person name="Birren B."/>
        </authorList>
    </citation>
    <scope>NUCLEOTIDE SEQUENCE [LARGE SCALE GENOMIC DNA]</scope>
    <source>
        <strain evidence="6 7">ATCC 49720</strain>
    </source>
</reference>
<dbReference type="PANTHER" id="PTHR30483">
    <property type="entry name" value="LEUCINE-SPECIFIC-BINDING PROTEIN"/>
    <property type="match status" value="1"/>
</dbReference>
<dbReference type="Pfam" id="PF13458">
    <property type="entry name" value="Peripla_BP_6"/>
    <property type="match status" value="1"/>
</dbReference>
<dbReference type="GO" id="GO:0006865">
    <property type="term" value="P:amino acid transport"/>
    <property type="evidence" value="ECO:0007669"/>
    <property type="project" value="UniProtKB-KW"/>
</dbReference>
<proteinExistence type="inferred from homology"/>
<sequence>MNRLSRTCYQRTLAALTASAAILALGGPALAQDTFKVGIVTFLSGPAAESFGVPAGKAAEFVIGELNKGAGPAPYNKVGFGGLKIEPVVIDENGGATKQVQELRNLYQRDNVDAVIGYIGSGDCLAVAPIAEELKKPLFLFDCGTPRIFEEGKYNYVFRTSAHATQDNVGLIRYMKMKNIKMDTFSAINQDYAWGQDSKADFIAAAAQLYPNAKLNADLMPKFGAGQYGTEISALVAAGSDVVYSSLWGGDLQAFILQSVPRGLAKRSQLVLSAADHVLPALGDKMPDGVIIGARGAYGLMSPKTPLNEWFFNGYEKANGVYPVQAAYRVTQSILGVKNAVEKAMAKNGGKKPSTDELVAAMTGSEWQSPGGLIQMKNGDGHQAIQPIAFSRTKYNPEKKRVDLVDIVNFEAECVNPPPGVKALDWIKGGMKNDKCK</sequence>
<organism evidence="6 7">
    <name type="scientific">Afipia clevelandensis ATCC 49720</name>
    <dbReference type="NCBI Taxonomy" id="883079"/>
    <lineage>
        <taxon>Bacteria</taxon>
        <taxon>Pseudomonadati</taxon>
        <taxon>Pseudomonadota</taxon>
        <taxon>Alphaproteobacteria</taxon>
        <taxon>Hyphomicrobiales</taxon>
        <taxon>Nitrobacteraceae</taxon>
        <taxon>Afipia</taxon>
    </lineage>
</organism>
<dbReference type="PANTHER" id="PTHR30483:SF37">
    <property type="entry name" value="ABC TRANSPORTER SUBSTRATE-BINDING PROTEIN"/>
    <property type="match status" value="1"/>
</dbReference>
<dbReference type="PATRIC" id="fig|883079.3.peg.143"/>
<name>K8PP40_9BRAD</name>
<gene>
    <name evidence="6" type="ORF">HMPREF9696_00137</name>
</gene>
<dbReference type="InterPro" id="IPR051010">
    <property type="entry name" value="BCAA_transport"/>
</dbReference>
<evidence type="ECO:0000313" key="7">
    <source>
        <dbReference type="Proteomes" id="UP000001095"/>
    </source>
</evidence>
<dbReference type="Proteomes" id="UP000001095">
    <property type="component" value="Unassembled WGS sequence"/>
</dbReference>
<evidence type="ECO:0000259" key="5">
    <source>
        <dbReference type="Pfam" id="PF13458"/>
    </source>
</evidence>
<keyword evidence="3" id="KW-0813">Transport</keyword>
<evidence type="ECO:0000313" key="6">
    <source>
        <dbReference type="EMBL" id="EKS42594.1"/>
    </source>
</evidence>
<dbReference type="HOGENOM" id="CLU_027128_1_4_5"/>
<dbReference type="OrthoDB" id="9783240at2"/>
<evidence type="ECO:0000256" key="2">
    <source>
        <dbReference type="ARBA" id="ARBA00022729"/>
    </source>
</evidence>
<keyword evidence="3" id="KW-0029">Amino-acid transport</keyword>
<keyword evidence="7" id="KW-1185">Reference proteome</keyword>
<dbReference type="CDD" id="cd06330">
    <property type="entry name" value="PBP1_As_SBP-like"/>
    <property type="match status" value="1"/>
</dbReference>
<comment type="caution">
    <text evidence="6">The sequence shown here is derived from an EMBL/GenBank/DDBJ whole genome shotgun (WGS) entry which is preliminary data.</text>
</comment>
<feature type="signal peptide" evidence="4">
    <location>
        <begin position="1"/>
        <end position="31"/>
    </location>
</feature>
<evidence type="ECO:0000256" key="1">
    <source>
        <dbReference type="ARBA" id="ARBA00010062"/>
    </source>
</evidence>
<feature type="chain" id="PRO_5003920342" description="Leucine-binding protein domain-containing protein" evidence="4">
    <location>
        <begin position="32"/>
        <end position="437"/>
    </location>
</feature>
<accession>K8PP40</accession>
<dbReference type="SUPFAM" id="SSF53822">
    <property type="entry name" value="Periplasmic binding protein-like I"/>
    <property type="match status" value="1"/>
</dbReference>
<keyword evidence="2 4" id="KW-0732">Signal</keyword>
<dbReference type="Gene3D" id="3.40.50.2300">
    <property type="match status" value="2"/>
</dbReference>
<protein>
    <recommendedName>
        <fullName evidence="5">Leucine-binding protein domain-containing protein</fullName>
    </recommendedName>
</protein>
<evidence type="ECO:0000256" key="4">
    <source>
        <dbReference type="SAM" id="SignalP"/>
    </source>
</evidence>
<dbReference type="RefSeq" id="WP_002711003.1">
    <property type="nucleotide sequence ID" value="NZ_KB375281.1"/>
</dbReference>
<dbReference type="InterPro" id="IPR028082">
    <property type="entry name" value="Peripla_BP_I"/>
</dbReference>
<dbReference type="EMBL" id="AGWY01000001">
    <property type="protein sequence ID" value="EKS42594.1"/>
    <property type="molecule type" value="Genomic_DNA"/>
</dbReference>
<evidence type="ECO:0000256" key="3">
    <source>
        <dbReference type="ARBA" id="ARBA00022970"/>
    </source>
</evidence>
<feature type="domain" description="Leucine-binding protein" evidence="5">
    <location>
        <begin position="35"/>
        <end position="394"/>
    </location>
</feature>